<dbReference type="Gene3D" id="3.30.110.30">
    <property type="entry name" value="C-terminal domain of ProRS"/>
    <property type="match status" value="1"/>
</dbReference>
<dbReference type="EMBL" id="MU003728">
    <property type="protein sequence ID" value="KAF2801682.1"/>
    <property type="molecule type" value="Genomic_DNA"/>
</dbReference>
<dbReference type="RefSeq" id="XP_033568646.1">
    <property type="nucleotide sequence ID" value="XM_033726349.1"/>
</dbReference>
<evidence type="ECO:0000313" key="3">
    <source>
        <dbReference type="Proteomes" id="UP000504636"/>
    </source>
</evidence>
<feature type="compositionally biased region" description="Basic and acidic residues" evidence="1">
    <location>
        <begin position="18"/>
        <end position="32"/>
    </location>
</feature>
<reference evidence="4" key="3">
    <citation type="submission" date="2025-04" db="UniProtKB">
        <authorList>
            <consortium name="RefSeq"/>
        </authorList>
    </citation>
    <scope>IDENTIFICATION</scope>
    <source>
        <strain evidence="4">CBS 304.34</strain>
    </source>
</reference>
<evidence type="ECO:0000256" key="1">
    <source>
        <dbReference type="SAM" id="MobiDB-lite"/>
    </source>
</evidence>
<dbReference type="GO" id="GO:0005737">
    <property type="term" value="C:cytoplasm"/>
    <property type="evidence" value="ECO:0007669"/>
    <property type="project" value="InterPro"/>
</dbReference>
<evidence type="ECO:0000313" key="4">
    <source>
        <dbReference type="RefSeq" id="XP_033568646.1"/>
    </source>
</evidence>
<organism evidence="2">
    <name type="scientific">Mytilinidion resinicola</name>
    <dbReference type="NCBI Taxonomy" id="574789"/>
    <lineage>
        <taxon>Eukaryota</taxon>
        <taxon>Fungi</taxon>
        <taxon>Dikarya</taxon>
        <taxon>Ascomycota</taxon>
        <taxon>Pezizomycotina</taxon>
        <taxon>Dothideomycetes</taxon>
        <taxon>Pleosporomycetidae</taxon>
        <taxon>Mytilinidiales</taxon>
        <taxon>Mytilinidiaceae</taxon>
        <taxon>Mytilinidion</taxon>
    </lineage>
</organism>
<reference evidence="2 4" key="1">
    <citation type="journal article" date="2020" name="Stud. Mycol.">
        <title>101 Dothideomycetes genomes: a test case for predicting lifestyles and emergence of pathogens.</title>
        <authorList>
            <person name="Haridas S."/>
            <person name="Albert R."/>
            <person name="Binder M."/>
            <person name="Bloem J."/>
            <person name="Labutti K."/>
            <person name="Salamov A."/>
            <person name="Andreopoulos B."/>
            <person name="Baker S."/>
            <person name="Barry K."/>
            <person name="Bills G."/>
            <person name="Bluhm B."/>
            <person name="Cannon C."/>
            <person name="Castanera R."/>
            <person name="Culley D."/>
            <person name="Daum C."/>
            <person name="Ezra D."/>
            <person name="Gonzalez J."/>
            <person name="Henrissat B."/>
            <person name="Kuo A."/>
            <person name="Liang C."/>
            <person name="Lipzen A."/>
            <person name="Lutzoni F."/>
            <person name="Magnuson J."/>
            <person name="Mondo S."/>
            <person name="Nolan M."/>
            <person name="Ohm R."/>
            <person name="Pangilinan J."/>
            <person name="Park H.-J."/>
            <person name="Ramirez L."/>
            <person name="Alfaro M."/>
            <person name="Sun H."/>
            <person name="Tritt A."/>
            <person name="Yoshinaga Y."/>
            <person name="Zwiers L.-H."/>
            <person name="Turgeon B."/>
            <person name="Goodwin S."/>
            <person name="Spatafora J."/>
            <person name="Crous P."/>
            <person name="Grigoriev I."/>
        </authorList>
    </citation>
    <scope>NUCLEOTIDE SEQUENCE</scope>
    <source>
        <strain evidence="2 4">CBS 304.34</strain>
    </source>
</reference>
<dbReference type="GeneID" id="54467242"/>
<dbReference type="AlphaFoldDB" id="A0A6A6XYV2"/>
<dbReference type="GO" id="GO:0005524">
    <property type="term" value="F:ATP binding"/>
    <property type="evidence" value="ECO:0007669"/>
    <property type="project" value="InterPro"/>
</dbReference>
<dbReference type="InterPro" id="IPR017449">
    <property type="entry name" value="Pro-tRNA_synth_II"/>
</dbReference>
<evidence type="ECO:0000313" key="2">
    <source>
        <dbReference type="EMBL" id="KAF2801682.1"/>
    </source>
</evidence>
<reference evidence="4" key="2">
    <citation type="submission" date="2020-04" db="EMBL/GenBank/DDBJ databases">
        <authorList>
            <consortium name="NCBI Genome Project"/>
        </authorList>
    </citation>
    <scope>NUCLEOTIDE SEQUENCE</scope>
    <source>
        <strain evidence="4">CBS 304.34</strain>
    </source>
</reference>
<dbReference type="GO" id="GO:0004827">
    <property type="term" value="F:proline-tRNA ligase activity"/>
    <property type="evidence" value="ECO:0007669"/>
    <property type="project" value="InterPro"/>
</dbReference>
<feature type="region of interest" description="Disordered" evidence="1">
    <location>
        <begin position="18"/>
        <end position="42"/>
    </location>
</feature>
<gene>
    <name evidence="2 4" type="ORF">BDZ99DRAFT_528153</name>
</gene>
<proteinExistence type="predicted"/>
<sequence length="105" mass="11389">MHRDRICPPTSLRCLCEHSSKRDSRHPPRDNNDICPSSSAAPFAPDATATETIKISVLDTHCNGDKCEVEVNNISARKEAGDNTVMDWNSSAMGAKSSCIPSSSR</sequence>
<name>A0A6A6XYV2_9PEZI</name>
<dbReference type="Proteomes" id="UP000504636">
    <property type="component" value="Unplaced"/>
</dbReference>
<dbReference type="GO" id="GO:0006433">
    <property type="term" value="P:prolyl-tRNA aminoacylation"/>
    <property type="evidence" value="ECO:0007669"/>
    <property type="project" value="InterPro"/>
</dbReference>
<keyword evidence="3" id="KW-1185">Reference proteome</keyword>
<accession>A0A6A6XYV2</accession>
<protein>
    <submittedName>
        <fullName evidence="2 4">Uncharacterized protein</fullName>
    </submittedName>
</protein>